<evidence type="ECO:0000256" key="3">
    <source>
        <dbReference type="ARBA" id="ARBA00022829"/>
    </source>
</evidence>
<keyword evidence="3" id="KW-0159">Chromosome partition</keyword>
<comment type="caution">
    <text evidence="6">The sequence shown here is derived from an EMBL/GenBank/DDBJ whole genome shotgun (WGS) entry which is preliminary data.</text>
</comment>
<proteinExistence type="predicted"/>
<accession>A0A562NPD6</accession>
<dbReference type="EMBL" id="VLKT01000023">
    <property type="protein sequence ID" value="TWI34028.1"/>
    <property type="molecule type" value="Genomic_DNA"/>
</dbReference>
<dbReference type="NCBIfam" id="TIGR00281">
    <property type="entry name" value="SMC-Scp complex subunit ScpB"/>
    <property type="match status" value="1"/>
</dbReference>
<evidence type="ECO:0000256" key="2">
    <source>
        <dbReference type="ARBA" id="ARBA00022618"/>
    </source>
</evidence>
<feature type="region of interest" description="Disordered" evidence="5">
    <location>
        <begin position="25"/>
        <end position="44"/>
    </location>
</feature>
<keyword evidence="7" id="KW-1185">Reference proteome</keyword>
<name>A0A562NPD6_9HYPH</name>
<dbReference type="Pfam" id="PF04079">
    <property type="entry name" value="SMC_ScpB"/>
    <property type="match status" value="1"/>
</dbReference>
<dbReference type="PANTHER" id="PTHR34298:SF2">
    <property type="entry name" value="SEGREGATION AND CONDENSATION PROTEIN B"/>
    <property type="match status" value="1"/>
</dbReference>
<evidence type="ECO:0000256" key="1">
    <source>
        <dbReference type="ARBA" id="ARBA00022490"/>
    </source>
</evidence>
<dbReference type="SUPFAM" id="SSF46785">
    <property type="entry name" value="Winged helix' DNA-binding domain"/>
    <property type="match status" value="2"/>
</dbReference>
<keyword evidence="2" id="KW-0132">Cell division</keyword>
<dbReference type="AlphaFoldDB" id="A0A562NPD6"/>
<dbReference type="PANTHER" id="PTHR34298">
    <property type="entry name" value="SEGREGATION AND CONDENSATION PROTEIN B"/>
    <property type="match status" value="1"/>
</dbReference>
<gene>
    <name evidence="6" type="ORF">IQ26_03784</name>
</gene>
<dbReference type="InterPro" id="IPR005234">
    <property type="entry name" value="ScpB_csome_segregation"/>
</dbReference>
<evidence type="ECO:0000256" key="5">
    <source>
        <dbReference type="SAM" id="MobiDB-lite"/>
    </source>
</evidence>
<protein>
    <submittedName>
        <fullName evidence="6">Segregation and condensation protein B</fullName>
    </submittedName>
</protein>
<sequence>MSERANASVIPFKVDDETEEGVLAGTPAENQAQNPSHAPGQNPGERLHMAEAVRMAEAIVFASAEPVSEKQLAARLPDGINIAAAMADLQQIYERRGVNLVRVGDAWAFRTAGDLAFLMSRDTVQQRKLSRAALEVLAIIAYHQPVTRAEIEDIRGVETSKGTLDTLMETEWVKMRGRRRTPGRPVTYGTTDIFLDHFALEEIRDLPGMEELKGAGLLSGRMPSNFSIPLPPADLDALTDDEDPLTDIDLEELGLLTPRVEED</sequence>
<reference evidence="6 7" key="1">
    <citation type="journal article" date="2015" name="Stand. Genomic Sci.">
        <title>Genomic Encyclopedia of Bacterial and Archaeal Type Strains, Phase III: the genomes of soil and plant-associated and newly described type strains.</title>
        <authorList>
            <person name="Whitman W.B."/>
            <person name="Woyke T."/>
            <person name="Klenk H.P."/>
            <person name="Zhou Y."/>
            <person name="Lilburn T.G."/>
            <person name="Beck B.J."/>
            <person name="De Vos P."/>
            <person name="Vandamme P."/>
            <person name="Eisen J.A."/>
            <person name="Garrity G."/>
            <person name="Hugenholtz P."/>
            <person name="Kyrpides N.C."/>
        </authorList>
    </citation>
    <scope>NUCLEOTIDE SEQUENCE [LARGE SCALE GENOMIC DNA]</scope>
    <source>
        <strain evidence="6 7">CGMCC 1.2546</strain>
    </source>
</reference>
<evidence type="ECO:0000256" key="4">
    <source>
        <dbReference type="ARBA" id="ARBA00023306"/>
    </source>
</evidence>
<dbReference type="InterPro" id="IPR036388">
    <property type="entry name" value="WH-like_DNA-bd_sf"/>
</dbReference>
<dbReference type="GO" id="GO:0051301">
    <property type="term" value="P:cell division"/>
    <property type="evidence" value="ECO:0007669"/>
    <property type="project" value="UniProtKB-KW"/>
</dbReference>
<dbReference type="RefSeq" id="WP_145719869.1">
    <property type="nucleotide sequence ID" value="NZ_BSPF01000002.1"/>
</dbReference>
<dbReference type="GO" id="GO:0051304">
    <property type="term" value="P:chromosome separation"/>
    <property type="evidence" value="ECO:0007669"/>
    <property type="project" value="InterPro"/>
</dbReference>
<evidence type="ECO:0000313" key="6">
    <source>
        <dbReference type="EMBL" id="TWI34028.1"/>
    </source>
</evidence>
<dbReference type="OrthoDB" id="9806226at2"/>
<organism evidence="6 7">
    <name type="scientific">Mesorhizobium tianshanense</name>
    <dbReference type="NCBI Taxonomy" id="39844"/>
    <lineage>
        <taxon>Bacteria</taxon>
        <taxon>Pseudomonadati</taxon>
        <taxon>Pseudomonadota</taxon>
        <taxon>Alphaproteobacteria</taxon>
        <taxon>Hyphomicrobiales</taxon>
        <taxon>Phyllobacteriaceae</taxon>
        <taxon>Mesorhizobium</taxon>
    </lineage>
</organism>
<keyword evidence="1" id="KW-0963">Cytoplasm</keyword>
<dbReference type="Gene3D" id="1.10.10.10">
    <property type="entry name" value="Winged helix-like DNA-binding domain superfamily/Winged helix DNA-binding domain"/>
    <property type="match status" value="2"/>
</dbReference>
<dbReference type="Proteomes" id="UP000317122">
    <property type="component" value="Unassembled WGS sequence"/>
</dbReference>
<dbReference type="InterPro" id="IPR036390">
    <property type="entry name" value="WH_DNA-bd_sf"/>
</dbReference>
<keyword evidence="4" id="KW-0131">Cell cycle</keyword>
<evidence type="ECO:0000313" key="7">
    <source>
        <dbReference type="Proteomes" id="UP000317122"/>
    </source>
</evidence>